<feature type="compositionally biased region" description="Low complexity" evidence="1">
    <location>
        <begin position="634"/>
        <end position="653"/>
    </location>
</feature>
<feature type="region of interest" description="Disordered" evidence="1">
    <location>
        <begin position="385"/>
        <end position="527"/>
    </location>
</feature>
<dbReference type="EMBL" id="CP151502">
    <property type="protein sequence ID" value="WZN59941.1"/>
    <property type="molecule type" value="Genomic_DNA"/>
</dbReference>
<feature type="compositionally biased region" description="Basic residues" evidence="1">
    <location>
        <begin position="77"/>
        <end position="94"/>
    </location>
</feature>
<dbReference type="Proteomes" id="UP001472866">
    <property type="component" value="Chromosome 02"/>
</dbReference>
<feature type="compositionally biased region" description="Low complexity" evidence="1">
    <location>
        <begin position="389"/>
        <end position="402"/>
    </location>
</feature>
<feature type="region of interest" description="Disordered" evidence="1">
    <location>
        <begin position="1"/>
        <end position="340"/>
    </location>
</feature>
<feature type="compositionally biased region" description="Polar residues" evidence="1">
    <location>
        <begin position="463"/>
        <end position="481"/>
    </location>
</feature>
<dbReference type="InterPro" id="IPR003169">
    <property type="entry name" value="GYF"/>
</dbReference>
<sequence length="653" mass="70241">MGRHASSTTESSDGKSAKVQQLNPPRAGKIEKQATKQAKEKKEQVVEKGPGNGRQPNGASKGGSAKGAVNGDGQQNGHHHNGGKKAGQRSHHQNGSRGGSSDSLAEKENTQQTHSNGAPVEGSGQKGAAVDVAQGNVGHPSPSVGQQKEKGGFKGGRGGPRRGFNGRKSGGGNKAPSFASEGRQHGKASRGSSPKQRSPEGSGSGNHDSKDHRHPANASSSSTSEAEEPPSKNSWRPAKHAGGNLSNGKQGGSSQQSANSINHVASASMDDPDNQKLEVKVDNVGKRNVTLVQDRSQSGKGSKKDRVRQQHREKESPQPRDQVKQASCGSFYLKDPKGKKLGPFSAADLVAWFDDGLQVCEADNGSWENLRGATLSRLRKWNKQQLERQGVAPAQAAAAQGGNQDKPAEQAVVALPQRQTKDHQRRGTPSSGKKEQDAGSDKQPSKQDKPEKAKEKEQPASQGAPTSQQKQQPAAAPTNSVQQPKTGLQQQQQVAAAQQVQAKTTMKQEPQKQQQESRGKDSSTSYKKNVKYNDLVVVELFTGGVKNNPTGEPVWRYVDNEQQIQGPWTSKQMISWYKQGYFELNLNVVGCERKLCPPNLPGREQYQPLGRLLQDKAAKMPGHMVHTSSGSPSHQNRQNNHNYRRGGNNYRKN</sequence>
<keyword evidence="4" id="KW-1185">Reference proteome</keyword>
<feature type="domain" description="GYF" evidence="2">
    <location>
        <begin position="552"/>
        <end position="610"/>
    </location>
</feature>
<dbReference type="AlphaFoldDB" id="A0AAX4P2C6"/>
<dbReference type="Pfam" id="PF02213">
    <property type="entry name" value="GYF"/>
    <property type="match status" value="1"/>
</dbReference>
<protein>
    <submittedName>
        <fullName evidence="3">GYF domain-containing protein</fullName>
    </submittedName>
</protein>
<proteinExistence type="predicted"/>
<evidence type="ECO:0000313" key="3">
    <source>
        <dbReference type="EMBL" id="WZN59941.1"/>
    </source>
</evidence>
<feature type="compositionally biased region" description="Polar residues" evidence="1">
    <location>
        <begin position="503"/>
        <end position="514"/>
    </location>
</feature>
<gene>
    <name evidence="3" type="ORF">HKI87_02g14690</name>
</gene>
<feature type="region of interest" description="Disordered" evidence="1">
    <location>
        <begin position="621"/>
        <end position="653"/>
    </location>
</feature>
<reference evidence="3 4" key="1">
    <citation type="submission" date="2024-03" db="EMBL/GenBank/DDBJ databases">
        <title>Complete genome sequence of the green alga Chloropicon roscoffensis RCC1871.</title>
        <authorList>
            <person name="Lemieux C."/>
            <person name="Pombert J.-F."/>
            <person name="Otis C."/>
            <person name="Turmel M."/>
        </authorList>
    </citation>
    <scope>NUCLEOTIDE SEQUENCE [LARGE SCALE GENOMIC DNA]</scope>
    <source>
        <strain evidence="3 4">RCC1871</strain>
    </source>
</reference>
<dbReference type="PROSITE" id="PS50829">
    <property type="entry name" value="GYF"/>
    <property type="match status" value="1"/>
</dbReference>
<feature type="compositionally biased region" description="Low complexity" evidence="1">
    <location>
        <begin position="242"/>
        <end position="260"/>
    </location>
</feature>
<evidence type="ECO:0000256" key="1">
    <source>
        <dbReference type="SAM" id="MobiDB-lite"/>
    </source>
</evidence>
<dbReference type="SMART" id="SM00444">
    <property type="entry name" value="GYF"/>
    <property type="match status" value="2"/>
</dbReference>
<evidence type="ECO:0000313" key="4">
    <source>
        <dbReference type="Proteomes" id="UP001472866"/>
    </source>
</evidence>
<feature type="compositionally biased region" description="Low complexity" evidence="1">
    <location>
        <begin position="66"/>
        <end position="76"/>
    </location>
</feature>
<feature type="compositionally biased region" description="Basic and acidic residues" evidence="1">
    <location>
        <begin position="273"/>
        <end position="285"/>
    </location>
</feature>
<name>A0AAX4P2C6_9CHLO</name>
<feature type="compositionally biased region" description="Polar residues" evidence="1">
    <location>
        <begin position="190"/>
        <end position="201"/>
    </location>
</feature>
<feature type="compositionally biased region" description="Basic and acidic residues" evidence="1">
    <location>
        <begin position="432"/>
        <end position="458"/>
    </location>
</feature>
<feature type="compositionally biased region" description="Polar residues" evidence="1">
    <location>
        <begin position="1"/>
        <end position="11"/>
    </location>
</feature>
<feature type="compositionally biased region" description="Basic and acidic residues" evidence="1">
    <location>
        <begin position="302"/>
        <end position="323"/>
    </location>
</feature>
<dbReference type="Gene3D" id="3.30.1490.40">
    <property type="match status" value="1"/>
</dbReference>
<feature type="compositionally biased region" description="Polar residues" evidence="1">
    <location>
        <begin position="290"/>
        <end position="300"/>
    </location>
</feature>
<dbReference type="SUPFAM" id="SSF55277">
    <property type="entry name" value="GYF domain"/>
    <property type="match status" value="2"/>
</dbReference>
<accession>A0AAX4P2C6</accession>
<dbReference type="InterPro" id="IPR035445">
    <property type="entry name" value="GYF-like_dom_sf"/>
</dbReference>
<feature type="compositionally biased region" description="Low complexity" evidence="1">
    <location>
        <begin position="482"/>
        <end position="502"/>
    </location>
</feature>
<organism evidence="3 4">
    <name type="scientific">Chloropicon roscoffensis</name>
    <dbReference type="NCBI Taxonomy" id="1461544"/>
    <lineage>
        <taxon>Eukaryota</taxon>
        <taxon>Viridiplantae</taxon>
        <taxon>Chlorophyta</taxon>
        <taxon>Chloropicophyceae</taxon>
        <taxon>Chloropicales</taxon>
        <taxon>Chloropicaceae</taxon>
        <taxon>Chloropicon</taxon>
    </lineage>
</organism>
<evidence type="ECO:0000259" key="2">
    <source>
        <dbReference type="PROSITE" id="PS50829"/>
    </source>
</evidence>
<feature type="compositionally biased region" description="Basic and acidic residues" evidence="1">
    <location>
        <begin position="28"/>
        <end position="46"/>
    </location>
</feature>